<feature type="region of interest" description="Disordered" evidence="1">
    <location>
        <begin position="1456"/>
        <end position="1482"/>
    </location>
</feature>
<dbReference type="STRING" id="1005058.UMN179_01081"/>
<feature type="region of interest" description="Disordered" evidence="1">
    <location>
        <begin position="205"/>
        <end position="383"/>
    </location>
</feature>
<dbReference type="RefSeq" id="WP_013745890.1">
    <property type="nucleotide sequence ID" value="NC_015460.1"/>
</dbReference>
<feature type="compositionally biased region" description="Basic and acidic residues" evidence="1">
    <location>
        <begin position="1466"/>
        <end position="1482"/>
    </location>
</feature>
<feature type="compositionally biased region" description="Polar residues" evidence="1">
    <location>
        <begin position="981"/>
        <end position="990"/>
    </location>
</feature>
<reference evidence="3 4" key="1">
    <citation type="journal article" date="2011" name="J. Bacteriol.">
        <title>Complete genome sequence of Gallibacterium anatis strain UMN179, isolated from a laying hen with peritonitis.</title>
        <authorList>
            <person name="Johnson T.J."/>
            <person name="Fernandez-Alarcon C."/>
            <person name="Bojesen A.M."/>
            <person name="Nolan L.K."/>
            <person name="Trampel D.W."/>
            <person name="Seemann T."/>
        </authorList>
    </citation>
    <scope>NUCLEOTIDE SEQUENCE [LARGE SCALE GENOMIC DNA]</scope>
    <source>
        <strain evidence="3 4">UMN179</strain>
    </source>
</reference>
<feature type="compositionally biased region" description="Polar residues" evidence="1">
    <location>
        <begin position="1403"/>
        <end position="1421"/>
    </location>
</feature>
<feature type="region of interest" description="Disordered" evidence="1">
    <location>
        <begin position="2072"/>
        <end position="2092"/>
    </location>
</feature>
<feature type="region of interest" description="Disordered" evidence="1">
    <location>
        <begin position="152"/>
        <end position="177"/>
    </location>
</feature>
<dbReference type="Gene3D" id="2.60.40.10">
    <property type="entry name" value="Immunoglobulins"/>
    <property type="match status" value="7"/>
</dbReference>
<dbReference type="eggNOG" id="COG4932">
    <property type="taxonomic scope" value="Bacteria"/>
</dbReference>
<feature type="domain" description="Bacterial Ig" evidence="2">
    <location>
        <begin position="169"/>
        <end position="250"/>
    </location>
</feature>
<dbReference type="EMBL" id="CP002667">
    <property type="protein sequence ID" value="AEC17108.1"/>
    <property type="molecule type" value="Genomic_DNA"/>
</dbReference>
<feature type="region of interest" description="Disordered" evidence="1">
    <location>
        <begin position="981"/>
        <end position="1019"/>
    </location>
</feature>
<feature type="region of interest" description="Disordered" evidence="1">
    <location>
        <begin position="1390"/>
        <end position="1430"/>
    </location>
</feature>
<feature type="compositionally biased region" description="Basic and acidic residues" evidence="1">
    <location>
        <begin position="2792"/>
        <end position="2803"/>
    </location>
</feature>
<dbReference type="InterPro" id="IPR013784">
    <property type="entry name" value="Carb-bd-like_fold"/>
</dbReference>
<feature type="compositionally biased region" description="Polar residues" evidence="1">
    <location>
        <begin position="3629"/>
        <end position="3644"/>
    </location>
</feature>
<feature type="region of interest" description="Disordered" evidence="1">
    <location>
        <begin position="1899"/>
        <end position="1921"/>
    </location>
</feature>
<dbReference type="PANTHER" id="PTHR13605">
    <property type="entry name" value="ER MEMBRANE PROTEIN COMPLEX SUBUNIT 7"/>
    <property type="match status" value="1"/>
</dbReference>
<dbReference type="InterPro" id="IPR041498">
    <property type="entry name" value="Big_6"/>
</dbReference>
<gene>
    <name evidence="3" type="ordered locus">UMN179_01081</name>
</gene>
<evidence type="ECO:0000259" key="2">
    <source>
        <dbReference type="Pfam" id="PF17936"/>
    </source>
</evidence>
<dbReference type="KEGG" id="gan:UMN179_01081"/>
<name>F4H8V2_GALAU</name>
<dbReference type="PANTHER" id="PTHR13605:SF4">
    <property type="entry name" value="ER MEMBRANE PROTEIN COMPLEX SUBUNIT 7"/>
    <property type="match status" value="1"/>
</dbReference>
<dbReference type="SUPFAM" id="SSF49452">
    <property type="entry name" value="Starch-binding domain-like"/>
    <property type="match status" value="2"/>
</dbReference>
<dbReference type="Proteomes" id="UP000006908">
    <property type="component" value="Chromosome"/>
</dbReference>
<proteinExistence type="predicted"/>
<dbReference type="HOGENOM" id="CLU_223450_0_0_6"/>
<protein>
    <submittedName>
        <fullName evidence="3">Putative hemagglutinin/hemolysin-related protein</fullName>
    </submittedName>
</protein>
<evidence type="ECO:0000313" key="3">
    <source>
        <dbReference type="EMBL" id="AEC17108.1"/>
    </source>
</evidence>
<feature type="compositionally biased region" description="Low complexity" evidence="1">
    <location>
        <begin position="1904"/>
        <end position="1914"/>
    </location>
</feature>
<accession>F4H8V2</accession>
<evidence type="ECO:0000256" key="1">
    <source>
        <dbReference type="SAM" id="MobiDB-lite"/>
    </source>
</evidence>
<feature type="domain" description="Bacterial Ig" evidence="2">
    <location>
        <begin position="254"/>
        <end position="336"/>
    </location>
</feature>
<dbReference type="Pfam" id="PF17936">
    <property type="entry name" value="Big_6"/>
    <property type="match status" value="2"/>
</dbReference>
<evidence type="ECO:0000313" key="4">
    <source>
        <dbReference type="Proteomes" id="UP000006908"/>
    </source>
</evidence>
<organism evidence="3 4">
    <name type="scientific">Gallibacterium anatis (strain UMN179)</name>
    <name type="common">Pasteurella anatis</name>
    <dbReference type="NCBI Taxonomy" id="1005058"/>
    <lineage>
        <taxon>Bacteria</taxon>
        <taxon>Pseudomonadati</taxon>
        <taxon>Pseudomonadota</taxon>
        <taxon>Gammaproteobacteria</taxon>
        <taxon>Pasteurellales</taxon>
        <taxon>Pasteurellaceae</taxon>
        <taxon>Gallibacterium</taxon>
    </lineage>
</organism>
<dbReference type="InterPro" id="IPR018247">
    <property type="entry name" value="EF_Hand_1_Ca_BS"/>
</dbReference>
<dbReference type="InterPro" id="IPR013783">
    <property type="entry name" value="Ig-like_fold"/>
</dbReference>
<feature type="compositionally biased region" description="Basic and acidic residues" evidence="1">
    <location>
        <begin position="350"/>
        <end position="362"/>
    </location>
</feature>
<feature type="region of interest" description="Disordered" evidence="1">
    <location>
        <begin position="1036"/>
        <end position="1061"/>
    </location>
</feature>
<dbReference type="SUPFAM" id="SSF49478">
    <property type="entry name" value="Cna protein B-type domain"/>
    <property type="match status" value="1"/>
</dbReference>
<feature type="region of interest" description="Disordered" evidence="1">
    <location>
        <begin position="2836"/>
        <end position="2860"/>
    </location>
</feature>
<dbReference type="InterPro" id="IPR039163">
    <property type="entry name" value="EMC7"/>
</dbReference>
<dbReference type="Pfam" id="PF13620">
    <property type="entry name" value="CarboxypepD_reg"/>
    <property type="match status" value="3"/>
</dbReference>
<dbReference type="PROSITE" id="PS00018">
    <property type="entry name" value="EF_HAND_1"/>
    <property type="match status" value="1"/>
</dbReference>
<dbReference type="PATRIC" id="fig|1005058.3.peg.1066"/>
<feature type="region of interest" description="Disordered" evidence="1">
    <location>
        <begin position="2790"/>
        <end position="2821"/>
    </location>
</feature>
<feature type="region of interest" description="Disordered" evidence="1">
    <location>
        <begin position="3626"/>
        <end position="3645"/>
    </location>
</feature>
<sequence length="4787" mass="492338">MGLILVEKKSGKRIDLSKVLKNGKYTELAVPGEEYYLIDSATGKTPEDIKVTRSGNDLILKSEKENVEVIIDDFWGKCDDEQQCFAIFDVGASEGADAGQVIVTQVGKEFYSFSEIEAGMVGTLAEGDSFSPWLYGLAGLTVLGLGAAAAGGSGGGSSAHSAPSDITPPSQPTDVVIKNDGKQITGKAEPGSKITIKDDQGNVIANGKADEQGNFSIDLNPPKNNGEKVEVTATDKAGNTSKPTDVTAPDITPPNKPENLDVSDDGTHVTGTAEPGSTVVIRDENGDQIGSATADPETGTFEAELNTPKTNGETLTAEATDGAGNTSPKAGVDADDNTAPPAPTLTNDSEDNKLVATEDKDITGSAPDAAGGTAVLVDGDGNPVKDSAGNPITAPIDNNGNFTLPAAGVPDGDYGVQVKDKAGNSSTDNAPISIDRTVPKITSVEFADNNNPSDNQLTRNEVGTDGKTWVNVNFDKATVKVDDVIKVNGVDHKITEADITAGQAQIEIPVGVAPGSQGTLKVTAQITDTAGNQSSTADNSIAVNRAVDGIPRVEYIDNGANGGSKDGTLTAAEIGLDEKVTARIVLPGNLEDGDTVSIPGLSETPYMVSGDKVGDFPIGTNAKGEKYIDVQVPVAEGATSLTTLVVVTVDGTDLPATGNIKVDTVAPQEAPVLTVEGVTAEDTTINAAEAKDGLDLKVTIPQGTQEGDYIIIKDGTTTLLDRPLTKEEAESNAINLTIDAPENGTTVNLTATVKEPREDGIAKTSDPVTATVDTAIPGGADANDDGLGDAAPVITFTQDTQPKDGKLNAAELDGQKAAVTIEVPTDVVINDTLVYTVNGGTEQTVNITAAVKDNGFTVPADQLPATGTITVKAYVKDAAGNRSAEAEEAAKIDTSIGKPTPTAGEDGSVNITLPSDAEKGDTVTVEYTDEAGNSQTVTLTKGDDGWTSDKPELIAHPTGDTATIPEEGVKDNTSVTITAKDTAGNTSSADPFNAPDVTAPSKPELTPNDNGSVKLDLPTDANVGDKVEVKVIPEGGTAENPTTVTLEKQPDGTWESNKPTIIPSTAEANKDTTTIPENQVKDGSQVTAVATDDAGNSATATPKNATDTRTPMLSLTDQSADKVLGKDEGNSITGKVTYDSTEETADKAEGATVILKNAQGEQVAKTTAAADGTFTFASVADGTYSIEVTSASGETGAPITDVLVDHKAPAAKDITLANDTAGASATDNISYDGTLVTPTLGDGESIKSVTVGDNPVPVVNGKYVLNPGVYEAESIKVVVQDKAGHETTSTNSKAITIDTTAPGQPTIEPQTNGSVNITLPSGENVKADDTVEVTYTDESGVKQTVTFTKGEDGWTSDKPTLIANPTGNTATIPAASVQDGSEVNAVAKDPAGNASTAADPAGNASTAALQKAGNNPDTTAPSAPDLTQKADGTMDVVLPEDAKPGDTVEVTVIPEGGTAENPTKVTLEKQPDGTWKSDKPGIIDHPTGDTATIPENQVKDGSLVTAVATDDAGNSSDPTTKNATDTRTPVVALTDESGDKFLKADEGDDITGTVKYSDGDIAEGAKVILVNTVTHAETASVVADKDGKFTFADVADGTYSIKVTSASGTPGTGVDKVVVDHGVPGDNDGDNAPDEVAAQIPVVTFVDDKNPKDGVLTRNEVGSDNKVKVEVTLPTANVEEGDTVVLTTNGSTEPVKHTLTAAEVTAGKITAEVPVGTIGGAGEEPLKVTATVVDAAGQSSKEGTDGIPVDRTVNGTPSIEYVEDTGSTVNGTLVGKEDGILWTSENAGDNDGASTTVKVNLPKGIGGSGNADDVVKITINGTEYTLAADKESVTADGGTTTYPIVRPTAGSHADPYVEIPVATTAISQIDAEVEVTYTKVGENTPTTVGTDGVVTLTIDSVVPGGDSDNNNQGDDTGKPTLAIDDAADSKVTETELSDGKVVATVTLPDGVQKGDHIILKDANGNVLADVQVDTDKAKDDVVTIEIPKAKLPDDDYKVTAIVKEDGTNGRESAPSNEVSFKVDTDAPNAPELTVNNGGVNIALPADAQKGDTVEVKYTDENGDEQTVILTKGDNGWTSDTKDVIPDTTTTSPNTATLPANQVKDGTTVTATASDGVNPDVPATPVTVNDTRTPVITLTGESADNQLVKTDGNTITGTVTYSDGDTAEAAKVTLVNTETNAEKEVTVRADGTFSFTDVADGVYTVKAKTVGNVEASNTPTVTVDHTGPADAAITFANDTGTAGDKISSDGTLNIAPATDATGIVDNGVEYSKDGGKTWTPLAKDANGKYVLPEDGTYSVRVTTEDNVGNTTTTTVDNFVVDTAPPTDATITLTSDTGESGDNISKDGGLTITPADDATIQKVEYQDATGWHTFEGETYTLPAGTYAAGAIKVTTVDIAGNTKETFNTDVITVDQTPPTQGTVTIAKNTGTSVEDGITNDGTLVTPTLGEGESIKSVIADGETIDAVDGKYVLPEKTYGAGTIKVTVVDKAGNETVSTNAAPITVDKTLPTEPSVTTTGTDGDGSVTVGLPTDAKDGDKVEVKYTDENGDEQTVTLTKGSGGWTPSPATLPDDVTLDGNTLTIGEDAVKDGTPVNAKSIDVAGNENAATAGNAGNDALSTTPTVTVTDSKNGYVNKTAMETDGGLNGTTTHAPDGSTIKLLDKNGNPVEIGTVTVTGGTFTIPADQVPEGDYKITVTTPAEDGGKSASTGIFTVDTKVTAPSLSTTGADGDGSVTVGLPTDAKVGDKVEVSVTPEGATQPEIVTLTKGETGWTSNKPAIIANTTSNTATIPENAVKDGSEVKAKSVDTAGNEAEADSATAGNDALAADPKVTVAEAKDGYVNDDELKDGGLTGTTENAPNGSKVELLDEEGTPVDIGTVTVTDGTFTIPADKVPNNGTYTIKVTTPEADGAKEVSTSPFTVDTAAPEITGHRFITNDATGVNDANGDGSITYSELNGQTTVKYEVSFSGAVENTSLSVRGYSIDGSNATGAFNVPVTLTAEQAAAGRVTVEIPITATSDSTAKVGDIQVTLITLQDPANNSDAETGTDGVVDSLHIDMTPPSIAMGAEVDKGVNAAELSDGISGTVDNAPDGAKVQLYKGDAKVGSPVEVGEGGTFTILKDGVTDDEGYTVKLVGQEGTVASAPFKVDTTAPAASVTANTNGSVEIALPANPENGDEVAVTYTPTGEAETTATLTYNGTAWTSDDTNIQVSGNTATIAADKVKDDTDVSATASDAAGNTQAEQSSDHVPATPVITVADVTNGINATELSDGISGTVDNAPDGAKVQLYKGDAKVGSPVEVGEGGTFTILKDGVTDDEGYTVKLVGQEGTVASAPFKVDTTAPAAGVTANTDGTVDVTLPENPENGDTVTITYTPTGANQATTATLTYDGSNWTGIPDGFTLADGKVTIPADKVTDNTPVTAVGSDTADNTQAVTNGVNRATALPVPVVATPSITMADEVTSDVNKTELADGISGTVNDAPTGAQVQLYNAEGEKVGSPVDVNPTTGAFTIPKDGVTDGDGYTVKLVNNETVASDAFAVDTTAPEASVTANTNGSVEIALPANPENGDKVTITYTPTGETDSTTVTLTYDKDTGAWSLPADSGLTLENNKVTIPADKVADNTTVKAVGSDLAGNTQSPAASGTTATDPVSGVTVKDLTENGVVLDGSTGTNNTIDFVKAADLGGVVSVQGPAGTTSTVTFTSANGKTVEKTVSNDGTEKAINLTPEQVKTLTGGGSQAISVKVATGDLGEQNYSDVFTINPTSGVFELIPSVNNVSTNDSVHPEVDAVLNGTEQALGLGGKDTAISYMLIIPSTAKIGDKVTVYNGTTEVPFILNTQAKVDAWKAGKTGLRYNIDLDESTLSTGQEITLKAIYTPAGEEAQLLEHKYWYDGVAPTVSVEATDTTATVTLPTVSDAASVTVNVGKDTVTLVKDGSNWVSQAGNTITPTIENGKAVFSDLATGTAVTATATDTVGNTSAEVSAVTQIIPMSISAVSVTDENSTTDGVQVVDNDVNFSYTLAGQLDEGKLIRVRVVDESGAAVGETKYFTPTQGETTDSLALPAADGQALKVVADIVDAVYRDSAVDGSAKNAAFTLDNVASHNASLTDNSHVTIDGTPVNHTFGTAQKDKYYDVGNVRVYNPKLDWEMRWEDNTMPGKGWRTPPGNGDNNDGKEYHLDTAPNWSDSEDGYKYYWTGVADKSHVIIAAKVRTDDGYGEAYKQGLIGTENSYEGKTHFEMNTNSNLADYIQSEGIVGNVNISTQGGDDTITTKYLNGKYWVGKGDFNGSERIFMGDGNDTFEVTGSARSTGYGDELADNAAFYMTNAKIDMGGGNDIVKITGGQITAGRESDVGNYFLLGSGNDVMETRTITSEKDENEATNIINLGSGHDTLTVNGDIMSHEDAVYSAANPRNGTEQQARFLLMSRESSDVHITGNVGGKVTMLMGSGDDNIRIDKELWMSDKANAMDWLSITLNRAEISGNRDYYINEDSNSIREEINTALAAGVKNSGATGLGATSLTNNQNVLEQDDLHITDIAARIDLGDGNNIFTVGGGVTNANILSGEGKDVVKLGFHSGLSGDASFNWSAATDNTKVWTGAGNDLVMMVNVANNVKVYTSADSDDIQLYNVNGKNNEIHAGSGGDIIRLYGVVNNSNSNTIDGGADYDKVIIGNKNDSAASKFLVGGSADGYTNFWSIEEIQFNSGVSGSGDTVKVNAQILNDNHTLYIRGTSELNAQGTEALGVNTVDIDKAVWKDEGTTTKELSDGTSYTYHHYSYDHDNTTEHLYIQNGIRVL</sequence>
<dbReference type="GO" id="GO:0030246">
    <property type="term" value="F:carbohydrate binding"/>
    <property type="evidence" value="ECO:0007669"/>
    <property type="project" value="InterPro"/>
</dbReference>